<dbReference type="Proteomes" id="UP000689195">
    <property type="component" value="Unassembled WGS sequence"/>
</dbReference>
<feature type="transmembrane region" description="Helical" evidence="7">
    <location>
        <begin position="195"/>
        <end position="216"/>
    </location>
</feature>
<keyword evidence="6 7" id="KW-0472">Membrane</keyword>
<comment type="similarity">
    <text evidence="2">Belongs to the major facilitator superfamily.</text>
</comment>
<feature type="transmembrane region" description="Helical" evidence="7">
    <location>
        <begin position="12"/>
        <end position="37"/>
    </location>
</feature>
<proteinExistence type="inferred from homology"/>
<gene>
    <name evidence="8" type="ORF">PPENT_87.1.T0470022</name>
</gene>
<feature type="transmembrane region" description="Helical" evidence="7">
    <location>
        <begin position="163"/>
        <end position="186"/>
    </location>
</feature>
<keyword evidence="3" id="KW-0813">Transport</keyword>
<dbReference type="EMBL" id="CAJJDO010000047">
    <property type="protein sequence ID" value="CAD8167266.1"/>
    <property type="molecule type" value="Genomic_DNA"/>
</dbReference>
<evidence type="ECO:0000256" key="6">
    <source>
        <dbReference type="ARBA" id="ARBA00023136"/>
    </source>
</evidence>
<protein>
    <recommendedName>
        <fullName evidence="10">Major facilitator superfamily (MFS) profile domain-containing protein</fullName>
    </recommendedName>
</protein>
<feature type="transmembrane region" description="Helical" evidence="7">
    <location>
        <begin position="138"/>
        <end position="157"/>
    </location>
</feature>
<evidence type="ECO:0000313" key="8">
    <source>
        <dbReference type="EMBL" id="CAD8167266.1"/>
    </source>
</evidence>
<evidence type="ECO:0000256" key="1">
    <source>
        <dbReference type="ARBA" id="ARBA00004127"/>
    </source>
</evidence>
<accession>A0A8S1UXU8</accession>
<organism evidence="8 9">
    <name type="scientific">Paramecium pentaurelia</name>
    <dbReference type="NCBI Taxonomy" id="43138"/>
    <lineage>
        <taxon>Eukaryota</taxon>
        <taxon>Sar</taxon>
        <taxon>Alveolata</taxon>
        <taxon>Ciliophora</taxon>
        <taxon>Intramacronucleata</taxon>
        <taxon>Oligohymenophorea</taxon>
        <taxon>Peniculida</taxon>
        <taxon>Parameciidae</taxon>
        <taxon>Paramecium</taxon>
    </lineage>
</organism>
<dbReference type="AlphaFoldDB" id="A0A8S1UXU8"/>
<evidence type="ECO:0000256" key="2">
    <source>
        <dbReference type="ARBA" id="ARBA00008335"/>
    </source>
</evidence>
<keyword evidence="9" id="KW-1185">Reference proteome</keyword>
<sequence>MYFAPKLAAQYNLIFAIQSGSFAIAMSVVCCIITIVYDINAEYVQQENSIQNVEISKQIIKQENFPFIYWMIIIYNMLLFGSLLTFSNFSVGILTERWYTDNESAEEMAGKMMAIMWGISSFLTPVFGFLIDKYKNRSIFNICASCLGFLGLVQLWYYAPFLAINLLGISYAIMCASVWSSIVYIIDETNLGTGYAYLLSSCNFLLSILPLSISLIKIRTASFFISVMMLAVLIFITVLLGIYIYFLDNQENNILDGKILSTNKSYEQLEQDEI</sequence>
<evidence type="ECO:0000313" key="9">
    <source>
        <dbReference type="Proteomes" id="UP000689195"/>
    </source>
</evidence>
<evidence type="ECO:0000256" key="5">
    <source>
        <dbReference type="ARBA" id="ARBA00022989"/>
    </source>
</evidence>
<reference evidence="8" key="1">
    <citation type="submission" date="2021-01" db="EMBL/GenBank/DDBJ databases">
        <authorList>
            <consortium name="Genoscope - CEA"/>
            <person name="William W."/>
        </authorList>
    </citation>
    <scope>NUCLEOTIDE SEQUENCE</scope>
</reference>
<dbReference type="PANTHER" id="PTHR23512:SF3">
    <property type="entry name" value="MAJOR FACILITATOR SUPERFAMILY DOMAIN-CONTAINING PROTEIN 1"/>
    <property type="match status" value="1"/>
</dbReference>
<dbReference type="PANTHER" id="PTHR23512">
    <property type="entry name" value="MAJOR FACILITATOR SUPERFAMILY DOMAIN-CONTAINING PROTEIN 1"/>
    <property type="match status" value="1"/>
</dbReference>
<evidence type="ECO:0000256" key="7">
    <source>
        <dbReference type="SAM" id="Phobius"/>
    </source>
</evidence>
<comment type="caution">
    <text evidence="8">The sequence shown here is derived from an EMBL/GenBank/DDBJ whole genome shotgun (WGS) entry which is preliminary data.</text>
</comment>
<dbReference type="InterPro" id="IPR052187">
    <property type="entry name" value="MFSD1"/>
</dbReference>
<name>A0A8S1UXU8_9CILI</name>
<feature type="transmembrane region" description="Helical" evidence="7">
    <location>
        <begin position="222"/>
        <end position="246"/>
    </location>
</feature>
<evidence type="ECO:0008006" key="10">
    <source>
        <dbReference type="Google" id="ProtNLM"/>
    </source>
</evidence>
<keyword evidence="4 7" id="KW-0812">Transmembrane</keyword>
<keyword evidence="5 7" id="KW-1133">Transmembrane helix</keyword>
<dbReference type="OrthoDB" id="424834at2759"/>
<comment type="subcellular location">
    <subcellularLocation>
        <location evidence="1">Endomembrane system</location>
        <topology evidence="1">Multi-pass membrane protein</topology>
    </subcellularLocation>
</comment>
<dbReference type="GO" id="GO:0012505">
    <property type="term" value="C:endomembrane system"/>
    <property type="evidence" value="ECO:0007669"/>
    <property type="project" value="UniProtKB-SubCell"/>
</dbReference>
<evidence type="ECO:0000256" key="4">
    <source>
        <dbReference type="ARBA" id="ARBA00022692"/>
    </source>
</evidence>
<feature type="transmembrane region" description="Helical" evidence="7">
    <location>
        <begin position="114"/>
        <end position="131"/>
    </location>
</feature>
<feature type="transmembrane region" description="Helical" evidence="7">
    <location>
        <begin position="67"/>
        <end position="94"/>
    </location>
</feature>
<evidence type="ECO:0000256" key="3">
    <source>
        <dbReference type="ARBA" id="ARBA00022448"/>
    </source>
</evidence>